<keyword evidence="6" id="KW-0653">Protein transport</keyword>
<dbReference type="PANTHER" id="PTHR21094">
    <property type="entry name" value="GOS-28 SNARE- RELATED"/>
    <property type="match status" value="1"/>
</dbReference>
<dbReference type="GO" id="GO:0031201">
    <property type="term" value="C:SNARE complex"/>
    <property type="evidence" value="ECO:0007669"/>
    <property type="project" value="TreeGrafter"/>
</dbReference>
<feature type="transmembrane region" description="Helical" evidence="11">
    <location>
        <begin position="232"/>
        <end position="251"/>
    </location>
</feature>
<keyword evidence="7 11" id="KW-1133">Transmembrane helix</keyword>
<dbReference type="GO" id="GO:0006906">
    <property type="term" value="P:vesicle fusion"/>
    <property type="evidence" value="ECO:0007669"/>
    <property type="project" value="TreeGrafter"/>
</dbReference>
<keyword evidence="13" id="KW-1185">Reference proteome</keyword>
<keyword evidence="5 11" id="KW-0812">Transmembrane</keyword>
<dbReference type="AlphaFoldDB" id="A0A5N5T3S7"/>
<dbReference type="GO" id="GO:0006888">
    <property type="term" value="P:endoplasmic reticulum to Golgi vesicle-mediated transport"/>
    <property type="evidence" value="ECO:0007669"/>
    <property type="project" value="InterPro"/>
</dbReference>
<feature type="coiled-coil region" evidence="10">
    <location>
        <begin position="80"/>
        <end position="135"/>
    </location>
</feature>
<evidence type="ECO:0000256" key="1">
    <source>
        <dbReference type="ARBA" id="ARBA00004409"/>
    </source>
</evidence>
<evidence type="ECO:0000256" key="3">
    <source>
        <dbReference type="ARBA" id="ARBA00015612"/>
    </source>
</evidence>
<keyword evidence="9 11" id="KW-0472">Membrane</keyword>
<accession>A0A5N5T3S7</accession>
<evidence type="ECO:0000256" key="4">
    <source>
        <dbReference type="ARBA" id="ARBA00022448"/>
    </source>
</evidence>
<keyword evidence="4" id="KW-0813">Transport</keyword>
<reference evidence="12 13" key="1">
    <citation type="journal article" date="2019" name="PLoS Biol.">
        <title>Sex chromosomes control vertical transmission of feminizing Wolbachia symbionts in an isopod.</title>
        <authorList>
            <person name="Becking T."/>
            <person name="Chebbi M.A."/>
            <person name="Giraud I."/>
            <person name="Moumen B."/>
            <person name="Laverre T."/>
            <person name="Caubet Y."/>
            <person name="Peccoud J."/>
            <person name="Gilbert C."/>
            <person name="Cordaux R."/>
        </authorList>
    </citation>
    <scope>NUCLEOTIDE SEQUENCE [LARGE SCALE GENOMIC DNA]</scope>
    <source>
        <strain evidence="12">ANa2</strain>
        <tissue evidence="12">Whole body excluding digestive tract and cuticle</tissue>
    </source>
</reference>
<dbReference type="GO" id="GO:0015031">
    <property type="term" value="P:protein transport"/>
    <property type="evidence" value="ECO:0007669"/>
    <property type="project" value="UniProtKB-KW"/>
</dbReference>
<dbReference type="CDD" id="cd15864">
    <property type="entry name" value="SNARE_GS28"/>
    <property type="match status" value="1"/>
</dbReference>
<protein>
    <recommendedName>
        <fullName evidence="3">Golgi SNAP receptor complex member 1</fullName>
    </recommendedName>
</protein>
<evidence type="ECO:0000256" key="10">
    <source>
        <dbReference type="SAM" id="Coils"/>
    </source>
</evidence>
<dbReference type="InterPro" id="IPR023601">
    <property type="entry name" value="Golgi_SNAP_su1"/>
</dbReference>
<evidence type="ECO:0000256" key="11">
    <source>
        <dbReference type="SAM" id="Phobius"/>
    </source>
</evidence>
<evidence type="ECO:0000256" key="2">
    <source>
        <dbReference type="ARBA" id="ARBA00008473"/>
    </source>
</evidence>
<comment type="subcellular location">
    <subcellularLocation>
        <location evidence="1">Golgi apparatus membrane</location>
        <topology evidence="1">Single-pass type IV membrane protein</topology>
    </subcellularLocation>
</comment>
<dbReference type="GO" id="GO:0005801">
    <property type="term" value="C:cis-Golgi network"/>
    <property type="evidence" value="ECO:0007669"/>
    <property type="project" value="InterPro"/>
</dbReference>
<dbReference type="PANTHER" id="PTHR21094:SF2">
    <property type="entry name" value="GOLGI SNAP RECEPTOR COMPLEX MEMBER 1"/>
    <property type="match status" value="1"/>
</dbReference>
<dbReference type="Pfam" id="PF12352">
    <property type="entry name" value="V-SNARE_C"/>
    <property type="match status" value="1"/>
</dbReference>
<sequence length="252" mass="29058">MSDVNLKEESIQTLSLSNFVIDPKMSFEELRKKARQLEHEIDNKLVAFSKLAASYGSVNASVTSDGDSDTSPLLTGDQKYETISTELEQLLSALSEINERMNNSAQNSFESVHTLQRHKDILQDYTKEYQRTNSTIKSRKERQQLLSSGRNGTELMTGLSRRDMYLKESEHLVNSERLIDEQINIALDTRDHLKTQREAFKMLQTKMNDLTNRFPVINTLMTKINFRRRRDALVLGSVIGLCLTFMMWWILA</sequence>
<dbReference type="OrthoDB" id="422156at2759"/>
<evidence type="ECO:0000256" key="7">
    <source>
        <dbReference type="ARBA" id="ARBA00022989"/>
    </source>
</evidence>
<evidence type="ECO:0000256" key="8">
    <source>
        <dbReference type="ARBA" id="ARBA00023034"/>
    </source>
</evidence>
<dbReference type="GO" id="GO:0000139">
    <property type="term" value="C:Golgi membrane"/>
    <property type="evidence" value="ECO:0007669"/>
    <property type="project" value="UniProtKB-SubCell"/>
</dbReference>
<dbReference type="PIRSF" id="PIRSF027109">
    <property type="entry name" value="Golgi_SNARE"/>
    <property type="match status" value="1"/>
</dbReference>
<keyword evidence="12" id="KW-0675">Receptor</keyword>
<evidence type="ECO:0000256" key="9">
    <source>
        <dbReference type="ARBA" id="ARBA00023136"/>
    </source>
</evidence>
<dbReference type="GO" id="GO:0005797">
    <property type="term" value="C:Golgi medial cisterna"/>
    <property type="evidence" value="ECO:0007669"/>
    <property type="project" value="TreeGrafter"/>
</dbReference>
<evidence type="ECO:0000313" key="12">
    <source>
        <dbReference type="EMBL" id="KAB7501116.1"/>
    </source>
</evidence>
<evidence type="ECO:0000313" key="13">
    <source>
        <dbReference type="Proteomes" id="UP000326759"/>
    </source>
</evidence>
<comment type="caution">
    <text evidence="12">The sequence shown here is derived from an EMBL/GenBank/DDBJ whole genome shotgun (WGS) entry which is preliminary data.</text>
</comment>
<evidence type="ECO:0000256" key="6">
    <source>
        <dbReference type="ARBA" id="ARBA00022927"/>
    </source>
</evidence>
<dbReference type="GO" id="GO:0005484">
    <property type="term" value="F:SNAP receptor activity"/>
    <property type="evidence" value="ECO:0007669"/>
    <property type="project" value="TreeGrafter"/>
</dbReference>
<name>A0A5N5T3S7_9CRUS</name>
<comment type="similarity">
    <text evidence="2">Belongs to the GOSR1 family.</text>
</comment>
<keyword evidence="8" id="KW-0333">Golgi apparatus</keyword>
<dbReference type="Proteomes" id="UP000326759">
    <property type="component" value="Unassembled WGS sequence"/>
</dbReference>
<dbReference type="EMBL" id="SEYY01011670">
    <property type="protein sequence ID" value="KAB7501116.1"/>
    <property type="molecule type" value="Genomic_DNA"/>
</dbReference>
<dbReference type="GO" id="GO:0048219">
    <property type="term" value="P:inter-Golgi cisterna vesicle-mediated transport"/>
    <property type="evidence" value="ECO:0007669"/>
    <property type="project" value="TreeGrafter"/>
</dbReference>
<keyword evidence="10" id="KW-0175">Coiled coil</keyword>
<proteinExistence type="inferred from homology"/>
<evidence type="ECO:0000256" key="5">
    <source>
        <dbReference type="ARBA" id="ARBA00022692"/>
    </source>
</evidence>
<gene>
    <name evidence="12" type="primary">Gos28</name>
    <name evidence="12" type="ORF">Anas_03357</name>
</gene>
<organism evidence="12 13">
    <name type="scientific">Armadillidium nasatum</name>
    <dbReference type="NCBI Taxonomy" id="96803"/>
    <lineage>
        <taxon>Eukaryota</taxon>
        <taxon>Metazoa</taxon>
        <taxon>Ecdysozoa</taxon>
        <taxon>Arthropoda</taxon>
        <taxon>Crustacea</taxon>
        <taxon>Multicrustacea</taxon>
        <taxon>Malacostraca</taxon>
        <taxon>Eumalacostraca</taxon>
        <taxon>Peracarida</taxon>
        <taxon>Isopoda</taxon>
        <taxon>Oniscidea</taxon>
        <taxon>Crinocheta</taxon>
        <taxon>Armadillidiidae</taxon>
        <taxon>Armadillidium</taxon>
    </lineage>
</organism>